<evidence type="ECO:0000313" key="7">
    <source>
        <dbReference type="EMBL" id="OWK41683.1"/>
    </source>
</evidence>
<dbReference type="EMBL" id="NIDE01000005">
    <property type="protein sequence ID" value="OWK41683.1"/>
    <property type="molecule type" value="Genomic_DNA"/>
</dbReference>
<reference evidence="8" key="1">
    <citation type="submission" date="2017-06" db="EMBL/GenBank/DDBJ databases">
        <title>Genome analysis of Fimbriiglobus ruber SP5, the first member of the order Planctomycetales with confirmed chitinolytic capability.</title>
        <authorList>
            <person name="Ravin N.V."/>
            <person name="Rakitin A.L."/>
            <person name="Ivanova A.A."/>
            <person name="Beletsky A.V."/>
            <person name="Kulichevskaya I.S."/>
            <person name="Mardanov A.V."/>
            <person name="Dedysh S.N."/>
        </authorList>
    </citation>
    <scope>NUCLEOTIDE SEQUENCE [LARGE SCALE GENOMIC DNA]</scope>
    <source>
        <strain evidence="8">SP5</strain>
    </source>
</reference>
<feature type="domain" description="Multidrug resistance protein MdtA-like C-terminal permuted SH3" evidence="6">
    <location>
        <begin position="388"/>
        <end position="444"/>
    </location>
</feature>
<name>A0A225DL46_9BACT</name>
<evidence type="ECO:0000259" key="5">
    <source>
        <dbReference type="Pfam" id="PF25954"/>
    </source>
</evidence>
<dbReference type="Pfam" id="PF25967">
    <property type="entry name" value="RND-MFP_C"/>
    <property type="match status" value="1"/>
</dbReference>
<dbReference type="Gene3D" id="2.40.420.20">
    <property type="match status" value="1"/>
</dbReference>
<comment type="similarity">
    <text evidence="2">Belongs to the membrane fusion protein (MFP) (TC 8.A.1) family.</text>
</comment>
<evidence type="ECO:0000313" key="8">
    <source>
        <dbReference type="Proteomes" id="UP000214646"/>
    </source>
</evidence>
<evidence type="ECO:0000256" key="1">
    <source>
        <dbReference type="ARBA" id="ARBA00004196"/>
    </source>
</evidence>
<dbReference type="GO" id="GO:0015562">
    <property type="term" value="F:efflux transmembrane transporter activity"/>
    <property type="evidence" value="ECO:0007669"/>
    <property type="project" value="TreeGrafter"/>
</dbReference>
<evidence type="ECO:0000259" key="6">
    <source>
        <dbReference type="Pfam" id="PF25967"/>
    </source>
</evidence>
<dbReference type="SUPFAM" id="SSF111369">
    <property type="entry name" value="HlyD-like secretion proteins"/>
    <property type="match status" value="2"/>
</dbReference>
<evidence type="ECO:0000256" key="3">
    <source>
        <dbReference type="ARBA" id="ARBA00022448"/>
    </source>
</evidence>
<dbReference type="PANTHER" id="PTHR30469">
    <property type="entry name" value="MULTIDRUG RESISTANCE PROTEIN MDTA"/>
    <property type="match status" value="1"/>
</dbReference>
<dbReference type="Gene3D" id="2.40.30.170">
    <property type="match status" value="1"/>
</dbReference>
<sequence>MQPKQSGTKRTRWLVGLVVLAVVAAGAWHVLGRGKPALGSVPTNATAGSGTSVEVVSPRAGGIDRVCVQPGTVEPFESADLYAKVSGFLVDQKVDIGSLVKEGDVLARISVPEYEKQMIQDAADVTRTEARVDQMTAAVTTADADLGAATAAVALAGAELKSKTSHRTYREKQRERIRELASRMAIDAKLADEQEDQFQSAVSAELAAMEAVNASKQKEVAARARIKQAQADLRYAAAEVAVAKARKEKSQVLLDYTVIRSPYTGVITKRNFYKGDFIRAADSGGERVPVLAVERTDVMRVVIQVPERDVPFADPGDPAVVTVDALPGVVFKTTGADNKVEISRLAASEDPHTRMMRVEVDVKNPTGKLRRGMYGRVNLTLCPGAASAVCVPSAALVGKAEDGKASVRVVRDDVVHIVPVRYGADNGTEMEIVSGLTPADRVIIRASGPVENGTQVTTTHAGKTKS</sequence>
<evidence type="ECO:0000259" key="4">
    <source>
        <dbReference type="Pfam" id="PF25917"/>
    </source>
</evidence>
<dbReference type="NCBIfam" id="TIGR01730">
    <property type="entry name" value="RND_mfp"/>
    <property type="match status" value="1"/>
</dbReference>
<dbReference type="Gene3D" id="2.40.50.100">
    <property type="match status" value="2"/>
</dbReference>
<dbReference type="AlphaFoldDB" id="A0A225DL46"/>
<protein>
    <submittedName>
        <fullName evidence="7">Putative Co/Zn/Cd efflux system membrane fusion protein</fullName>
    </submittedName>
</protein>
<feature type="domain" description="Multidrug resistance protein MdtA-like barrel-sandwich hybrid" evidence="4">
    <location>
        <begin position="78"/>
        <end position="283"/>
    </location>
</feature>
<dbReference type="OrthoDB" id="263506at2"/>
<accession>A0A225DL46</accession>
<dbReference type="InterPro" id="IPR058792">
    <property type="entry name" value="Beta-barrel_RND_2"/>
</dbReference>
<gene>
    <name evidence="7" type="ORF">FRUB_03761</name>
</gene>
<proteinExistence type="inferred from homology"/>
<feature type="domain" description="CusB-like beta-barrel" evidence="5">
    <location>
        <begin position="301"/>
        <end position="380"/>
    </location>
</feature>
<dbReference type="GO" id="GO:1990281">
    <property type="term" value="C:efflux pump complex"/>
    <property type="evidence" value="ECO:0007669"/>
    <property type="project" value="TreeGrafter"/>
</dbReference>
<comment type="caution">
    <text evidence="7">The sequence shown here is derived from an EMBL/GenBank/DDBJ whole genome shotgun (WGS) entry which is preliminary data.</text>
</comment>
<dbReference type="PANTHER" id="PTHR30469:SF37">
    <property type="entry name" value="RAGD PROTEIN"/>
    <property type="match status" value="1"/>
</dbReference>
<keyword evidence="8" id="KW-1185">Reference proteome</keyword>
<dbReference type="InterPro" id="IPR058627">
    <property type="entry name" value="MdtA-like_C"/>
</dbReference>
<dbReference type="InterPro" id="IPR006143">
    <property type="entry name" value="RND_pump_MFP"/>
</dbReference>
<evidence type="ECO:0000256" key="2">
    <source>
        <dbReference type="ARBA" id="ARBA00009477"/>
    </source>
</evidence>
<organism evidence="7 8">
    <name type="scientific">Fimbriiglobus ruber</name>
    <dbReference type="NCBI Taxonomy" id="1908690"/>
    <lineage>
        <taxon>Bacteria</taxon>
        <taxon>Pseudomonadati</taxon>
        <taxon>Planctomycetota</taxon>
        <taxon>Planctomycetia</taxon>
        <taxon>Gemmatales</taxon>
        <taxon>Gemmataceae</taxon>
        <taxon>Fimbriiglobus</taxon>
    </lineage>
</organism>
<keyword evidence="3" id="KW-0813">Transport</keyword>
<dbReference type="Gene3D" id="1.10.287.470">
    <property type="entry name" value="Helix hairpin bin"/>
    <property type="match status" value="1"/>
</dbReference>
<dbReference type="Pfam" id="PF25917">
    <property type="entry name" value="BSH_RND"/>
    <property type="match status" value="1"/>
</dbReference>
<comment type="subcellular location">
    <subcellularLocation>
        <location evidence="1">Cell envelope</location>
    </subcellularLocation>
</comment>
<dbReference type="RefSeq" id="WP_088254957.1">
    <property type="nucleotide sequence ID" value="NZ_NIDE01000005.1"/>
</dbReference>
<dbReference type="Pfam" id="PF25954">
    <property type="entry name" value="Beta-barrel_RND_2"/>
    <property type="match status" value="1"/>
</dbReference>
<dbReference type="InterPro" id="IPR058625">
    <property type="entry name" value="MdtA-like_BSH"/>
</dbReference>
<dbReference type="Proteomes" id="UP000214646">
    <property type="component" value="Unassembled WGS sequence"/>
</dbReference>